<feature type="coiled-coil region" evidence="1">
    <location>
        <begin position="165"/>
        <end position="192"/>
    </location>
</feature>
<evidence type="ECO:0000313" key="3">
    <source>
        <dbReference type="EMBL" id="CAF3501320.1"/>
    </source>
</evidence>
<proteinExistence type="predicted"/>
<name>A0A818HBM3_9BILA</name>
<evidence type="ECO:0000256" key="2">
    <source>
        <dbReference type="SAM" id="MobiDB-lite"/>
    </source>
</evidence>
<organism evidence="3 4">
    <name type="scientific">Adineta steineri</name>
    <dbReference type="NCBI Taxonomy" id="433720"/>
    <lineage>
        <taxon>Eukaryota</taxon>
        <taxon>Metazoa</taxon>
        <taxon>Spiralia</taxon>
        <taxon>Gnathifera</taxon>
        <taxon>Rotifera</taxon>
        <taxon>Eurotatoria</taxon>
        <taxon>Bdelloidea</taxon>
        <taxon>Adinetida</taxon>
        <taxon>Adinetidae</taxon>
        <taxon>Adineta</taxon>
    </lineage>
</organism>
<sequence length="225" mass="25965">MEFEHSSLPYAHQQIRLGDIQASAHKWLIAIDYYTHAIKCFQEIQNTLQNDNLISILKPQIIQCEKAIHLCRLKDRSEQVIKAERLSKLTRAHSTSNIKSSTKTNRILTRHNTIQIENNPTSTGMDSFAAFIFSKNTQMNPTTPIIAKKNEKHDAHKIEELQMSYEALKTHLKAAFDDIERLKHENNQLRIQQESNIIQEQNESSLLSNSDDDDEDQETELEATL</sequence>
<evidence type="ECO:0000256" key="1">
    <source>
        <dbReference type="SAM" id="Coils"/>
    </source>
</evidence>
<feature type="compositionally biased region" description="Low complexity" evidence="2">
    <location>
        <begin position="194"/>
        <end position="209"/>
    </location>
</feature>
<accession>A0A818HBM3</accession>
<evidence type="ECO:0000313" key="4">
    <source>
        <dbReference type="Proteomes" id="UP000663844"/>
    </source>
</evidence>
<dbReference type="Gene3D" id="1.20.58.80">
    <property type="entry name" value="Phosphotransferase system, lactose/cellobiose-type IIA subunit"/>
    <property type="match status" value="1"/>
</dbReference>
<dbReference type="AlphaFoldDB" id="A0A818HBM3"/>
<feature type="compositionally biased region" description="Acidic residues" evidence="2">
    <location>
        <begin position="210"/>
        <end position="225"/>
    </location>
</feature>
<reference evidence="3" key="1">
    <citation type="submission" date="2021-02" db="EMBL/GenBank/DDBJ databases">
        <authorList>
            <person name="Nowell W R."/>
        </authorList>
    </citation>
    <scope>NUCLEOTIDE SEQUENCE</scope>
</reference>
<feature type="region of interest" description="Disordered" evidence="2">
    <location>
        <begin position="194"/>
        <end position="225"/>
    </location>
</feature>
<gene>
    <name evidence="3" type="ORF">OXD698_LOCUS1334</name>
</gene>
<comment type="caution">
    <text evidence="3">The sequence shown here is derived from an EMBL/GenBank/DDBJ whole genome shotgun (WGS) entry which is preliminary data.</text>
</comment>
<dbReference type="EMBL" id="CAJOAZ010000037">
    <property type="protein sequence ID" value="CAF3501320.1"/>
    <property type="molecule type" value="Genomic_DNA"/>
</dbReference>
<protein>
    <submittedName>
        <fullName evidence="3">Uncharacterized protein</fullName>
    </submittedName>
</protein>
<dbReference type="Proteomes" id="UP000663844">
    <property type="component" value="Unassembled WGS sequence"/>
</dbReference>
<keyword evidence="1" id="KW-0175">Coiled coil</keyword>